<reference evidence="2 3" key="1">
    <citation type="journal article" date="2012" name="Genome Biol.">
        <title>Genome and low-iron response of an oceanic diatom adapted to chronic iron limitation.</title>
        <authorList>
            <person name="Lommer M."/>
            <person name="Specht M."/>
            <person name="Roy A.S."/>
            <person name="Kraemer L."/>
            <person name="Andreson R."/>
            <person name="Gutowska M.A."/>
            <person name="Wolf J."/>
            <person name="Bergner S.V."/>
            <person name="Schilhabel M.B."/>
            <person name="Klostermeier U.C."/>
            <person name="Beiko R.G."/>
            <person name="Rosenstiel P."/>
            <person name="Hippler M."/>
            <person name="Laroche J."/>
        </authorList>
    </citation>
    <scope>NUCLEOTIDE SEQUENCE [LARGE SCALE GENOMIC DNA]</scope>
    <source>
        <strain evidence="2 3">CCMP1005</strain>
    </source>
</reference>
<comment type="caution">
    <text evidence="2">The sequence shown here is derived from an EMBL/GenBank/DDBJ whole genome shotgun (WGS) entry which is preliminary data.</text>
</comment>
<accession>K0TGS1</accession>
<organism evidence="2 3">
    <name type="scientific">Thalassiosira oceanica</name>
    <name type="common">Marine diatom</name>
    <dbReference type="NCBI Taxonomy" id="159749"/>
    <lineage>
        <taxon>Eukaryota</taxon>
        <taxon>Sar</taxon>
        <taxon>Stramenopiles</taxon>
        <taxon>Ochrophyta</taxon>
        <taxon>Bacillariophyta</taxon>
        <taxon>Coscinodiscophyceae</taxon>
        <taxon>Thalassiosirophycidae</taxon>
        <taxon>Thalassiosirales</taxon>
        <taxon>Thalassiosiraceae</taxon>
        <taxon>Thalassiosira</taxon>
    </lineage>
</organism>
<evidence type="ECO:0000313" key="3">
    <source>
        <dbReference type="Proteomes" id="UP000266841"/>
    </source>
</evidence>
<feature type="non-terminal residue" evidence="2">
    <location>
        <position position="860"/>
    </location>
</feature>
<evidence type="ECO:0000256" key="1">
    <source>
        <dbReference type="SAM" id="MobiDB-lite"/>
    </source>
</evidence>
<proteinExistence type="predicted"/>
<feature type="compositionally biased region" description="Gly residues" evidence="1">
    <location>
        <begin position="408"/>
        <end position="434"/>
    </location>
</feature>
<evidence type="ECO:0000313" key="2">
    <source>
        <dbReference type="EMBL" id="EJK77958.1"/>
    </source>
</evidence>
<dbReference type="Proteomes" id="UP000266841">
    <property type="component" value="Unassembled WGS sequence"/>
</dbReference>
<feature type="region of interest" description="Disordered" evidence="1">
    <location>
        <begin position="399"/>
        <end position="493"/>
    </location>
</feature>
<gene>
    <name evidence="2" type="ORF">THAOC_00172</name>
</gene>
<dbReference type="EMBL" id="AGNL01000172">
    <property type="protein sequence ID" value="EJK77958.1"/>
    <property type="molecule type" value="Genomic_DNA"/>
</dbReference>
<dbReference type="AlphaFoldDB" id="K0TGS1"/>
<feature type="compositionally biased region" description="Basic and acidic residues" evidence="1">
    <location>
        <begin position="435"/>
        <end position="444"/>
    </location>
</feature>
<name>K0TGS1_THAOC</name>
<feature type="region of interest" description="Disordered" evidence="1">
    <location>
        <begin position="296"/>
        <end position="317"/>
    </location>
</feature>
<protein>
    <submittedName>
        <fullName evidence="2">Uncharacterized protein</fullName>
    </submittedName>
</protein>
<sequence>MNNNGWKRLKEMLSNPPKVKKEGSDEYVEDRPYDLDPQAFSRLEAAFKLASHYANVGFTELTAELMSGDRIDDYIQKAEEHDSVCQDGKDSTLVNQPILRQNTPEGRRKLLESLLDFTSTVTTAAGNNKIPVSVYMREEANPTRAPLEPGSVLSEGCATLAEEYYKYCPHDRAGLAGKRLFCKILKRSLSNFSSLIDLCENEINKAAEAAFKRNWNAKSKLPAWTTVFNGSVRKMGDLAPKLPEESAPTEAKVRARFFDSLKLCKDQDFRTELAVLKADKSLTLAEIQGKLAAVDPNAKSKPQTNHEIHDGNNASVSSAVTDSSVDQWGETVRLSPSGAVLGVYYPPRLSKHLPDAQKKDVDNFFDERRQAGVTSHLPYIGNREEDFCKKLFSELKAAQQAAQKESSGGRGGGGGGKGGRGGGKGGGKGGGGGKGDGKRDRDSDANEPAAEAAGEEVAELTKRNNEAQVGAAEAMSPATKKEQDSDKKKGVRFATPEGTASIKGAVVAGVGAHSYGRTDLDTHANLGVVGKKCTVYEKTGRTVDVKDFKDSSPSVKGMPIVNCIMAHDDPYTNETIMLLANDVMQVEVMDNNLFPSFLLREAGLIVRDTPKQHCFQPTFEDHTIYDPSTQIRIQLSLQGVFSGFATRALTQDEIDNVSNYRCMWLTPEGVWDPNDESFAEKERAYLDSDGDMRMLSEYDLRNNRSPDLLADVSQVTLSKLMPRVFLMQQVTAPALDGNVVPRRSLRRLTPAELALSNESEARKRWTYNTAIHQILGTSYSLAPPVPDNKLLAKFEDVMSNEEFKEELPYVLGEEGTPDVPVADLTDATEKPITDRSIDRHSFTDTLIGAEVMLHNENGDK</sequence>
<keyword evidence="3" id="KW-1185">Reference proteome</keyword>
<feature type="compositionally biased region" description="Basic and acidic residues" evidence="1">
    <location>
        <begin position="479"/>
        <end position="488"/>
    </location>
</feature>